<feature type="region of interest" description="Disordered" evidence="6">
    <location>
        <begin position="1"/>
        <end position="20"/>
    </location>
</feature>
<evidence type="ECO:0000259" key="7">
    <source>
        <dbReference type="PROSITE" id="PS50075"/>
    </source>
</evidence>
<dbReference type="Gene3D" id="3.30.559.10">
    <property type="entry name" value="Chloramphenicol acetyltransferase-like domain"/>
    <property type="match status" value="4"/>
</dbReference>
<dbReference type="CDD" id="cd19540">
    <property type="entry name" value="LCL_NRPS-like"/>
    <property type="match status" value="1"/>
</dbReference>
<keyword evidence="2" id="KW-0596">Phosphopantetheine</keyword>
<dbReference type="PANTHER" id="PTHR45527">
    <property type="entry name" value="NONRIBOSOMAL PEPTIDE SYNTHETASE"/>
    <property type="match status" value="1"/>
</dbReference>
<dbReference type="InterPro" id="IPR020802">
    <property type="entry name" value="TesA-like"/>
</dbReference>
<dbReference type="PROSITE" id="PS00455">
    <property type="entry name" value="AMP_BINDING"/>
    <property type="match status" value="3"/>
</dbReference>
<dbReference type="Pfam" id="PF00550">
    <property type="entry name" value="PP-binding"/>
    <property type="match status" value="3"/>
</dbReference>
<dbReference type="SUPFAM" id="SSF56801">
    <property type="entry name" value="Acetyl-CoA synthetase-like"/>
    <property type="match status" value="3"/>
</dbReference>
<dbReference type="Pfam" id="PF13193">
    <property type="entry name" value="AMP-binding_C"/>
    <property type="match status" value="3"/>
</dbReference>
<dbReference type="Gene3D" id="3.30.300.30">
    <property type="match status" value="3"/>
</dbReference>
<feature type="compositionally biased region" description="Polar residues" evidence="6">
    <location>
        <begin position="1"/>
        <end position="10"/>
    </location>
</feature>
<dbReference type="Gene3D" id="1.10.1200.10">
    <property type="entry name" value="ACP-like"/>
    <property type="match status" value="2"/>
</dbReference>
<evidence type="ECO:0000256" key="4">
    <source>
        <dbReference type="ARBA" id="ARBA00022737"/>
    </source>
</evidence>
<dbReference type="PROSITE" id="PS50075">
    <property type="entry name" value="CARRIER"/>
    <property type="match status" value="3"/>
</dbReference>
<dbReference type="Pfam" id="PF00501">
    <property type="entry name" value="AMP-binding"/>
    <property type="match status" value="3"/>
</dbReference>
<dbReference type="InterPro" id="IPR006162">
    <property type="entry name" value="Ppantetheine_attach_site"/>
</dbReference>
<evidence type="ECO:0000256" key="6">
    <source>
        <dbReference type="SAM" id="MobiDB-lite"/>
    </source>
</evidence>
<dbReference type="InterPro" id="IPR025110">
    <property type="entry name" value="AMP-bd_C"/>
</dbReference>
<dbReference type="InterPro" id="IPR020806">
    <property type="entry name" value="PKS_PP-bd"/>
</dbReference>
<dbReference type="Proteomes" id="UP001067235">
    <property type="component" value="Unassembled WGS sequence"/>
</dbReference>
<evidence type="ECO:0000256" key="1">
    <source>
        <dbReference type="ARBA" id="ARBA00001957"/>
    </source>
</evidence>
<comment type="cofactor">
    <cofactor evidence="1">
        <name>pantetheine 4'-phosphate</name>
        <dbReference type="ChEBI" id="CHEBI:47942"/>
    </cofactor>
</comment>
<evidence type="ECO:0000256" key="5">
    <source>
        <dbReference type="ARBA" id="ARBA00023194"/>
    </source>
</evidence>
<sequence length="3887" mass="415754">MESVDPSQISPAGRAASTADGSAFPLTAAQRGIWFAQHLMPDTPIVIANYAEINGPLDVDLLDDVVRDSMHEIDCGMLRLIEIDGTPFQVVDNTLTDRFERIDLRREPDPAAAAQAWMVANYSAPIDLLRDRLIKGAVLRLGDEHYYWYSCIHHIVIDGYGAILLINRASDLYTAALDNHDPNPPSVPPLTELNTAEDAYRSSTRFAKDRAYWMGKAAGLPDPVSLSPTSAAPDVCPRRIGGLLSPQLTAALDVAAQQTNSFQTPMLIAALAAYVSHVTGTDDVVLSLPVSGRTSAVLRRSGGMVSNVVPIRVTISPTTTVSELVGQVQLELTGALRHQRYRSEDLRRDVGGSEDPRGFYGPAINIMNFPSDVKLGPVSGRFQILSTGPVQDLSVNLYPSVDGTTRIDFEANRRSYTDADLSNHHRRFVALLGTFAAASSDSRVFDLDVLTASERRSLVPALGAPALPPILLADILARGVSAGGSALALGDLTIDYVELDRSTNRLARRLIGLGATAGSVIASAFPRGVDGIVALWAIAKTGATYLPLDPLLPAERLEHMIADSAATIGLTDATAVLPQMIPWFEINDVAFSGAVAAESDAPITDADRGLRLRLDHVAYIIYTSGSTGVPKGVAVSHRGLATFTAEARPELAVTSTSRVLRVSSPSFDASIFEMVLAFSSGATLVIAPADVVGGDELGEVIRRGNVTHIVSAPAVLGTLDATGLESLEAIVVGGDVCPPDLVARFGTRLRFYNSYGPTEATIVVSMSEALDTPAAITIGAPLQGVRALVLDRWLRPMPEGVAGELYLAGPGLARGYLDRPALTAGRFVADPIGGGRRMYRTGDMVRWTADHRLEYLGRTDSQVKVRGQRVELGEIEALLNRRADVGTAVVVARKDRRDQTILVAYICAAPGAVAQPAVLRAAAAQSLPGYMVPAVITVLDQMPTTRAGKVDRTALPEPELASAPFRLPATPAEVRVATIFAELLDLDRVGADDSFFDLGGDSLAATRLISRVNADLHTRLTVREIFDNPTVSGIARRPASSGPPRATLVPGARPARIPLSPAQTRMWFLHRFDPLGTAYHLPLVVGLDGDLDTPALEAAMLDVAGRHESLRTVFPEDAAGPVQRVLPIEQACIDLTPHPLTPAALVPAIGAFAGVPFDITQAMSLRTRLFRLDAHSHVLVVIMHHIVADGGSLAPLASDIAIAYEARKRGAAPGWQPLPAQYADYAVWQNTWLGAPGDPDAAGTKQIDHWKQVLRDAPAVLSLPTDRPRPPVVSHRGAAIDFAVDRDLASRLRDIAGLHDATMFMTLHAAYATLLSRLCSTTDIVIGTPISGRSDPLLDDLIGMFVNTVPLRTIVDPATSFNDLVDQVRATDLAAYANADVPFERLVDELDVPRTQSFSPVFQVTLSVQTNTVTTGDGAAALQLPELAVRALNFEHGTTHFDLALNIDEQVDGTLRCELRYATDIFDADTAAAMVSRFLMLLTALTDRPETPVGDVAILDSDEYERLAPALGRTSVAPQTFGSLIAAAVEANPDGVALQWQGVGHTYREVDDWSTELAQRLISQGATPESPVAIAVRRSLDSVRATWAVIKTGAAFLPVDPAYPSERIAHMLNDSGARLGLTTAANRAHLPDTVRWIIVDDLVPADACADAEGDADSAAAGVSVDIDHAAYMIYTSGSTGTPKGVVVTHRGLANLAAERRLNYAMHPSARFLHNTSPSFDMAIGEQIAALSAAATLVISPPDLSPEELTHLLASEHITHALITPTMLTALDPTGLDELIVLGVGGEAVTTDLIDRWAPGRQMRNGYGPTETTDIATVARLEAGQPVTIGTGVHGFELLVLDTRLRPVPVGVTGELYLAGPGLARGYHRRHAMTAERFVANPFSVPGARMYRTGDVVSWVEGELRYHGRSDNQVKIRGYRIELGEIESAAHRLPGVRQAVVLKRVTDHGDRLVVYLVPRHDVAIDTAAIRTALTVALPAHMVPEAYVVVDRLPLTVNGKLDHDRLPVPDFTTATTPYRAPADAVQTTIAELMAELLGRERIGVDDSFFSLGGDSIGSIQLVSRARARGVHFTPRDVFEHKTVAALAKVAGTDPADDVRLAELPGGGTGSLPLLPVMRDMVERPGGFGRFSQALVLELPEGIDRAGIVATLSAVIDHHDALRAVLTDTGLEIRPAASVEVDRLLRHVEVPAGTDPSAATEAEYRQALGRLDPRTGDLMQFVWIDTGHSGRLVVALHHLIVDGVSWRILVPDMISAWAALSAGLPPVLAPVGTSLRRWSHALLEHALAPEATAELPWWQSVLAAPDHPLGPRHLDPRIDTAASVERITVELDRDLTRAVIDEVPRAFRSNVEDVLLAALMHALYVWRAEHGDRQASVLAQLEGHGREEAVVPGADLSRTVGWFTSVYPVRFDLSGLELPATLAGPTAVAVLKRVKEHLRAVPRRGIGFGILRHLNPASSAALTTTHPPAISFNYLGRTGAQAVPEELAQLGWMPATDGILEPDADRDMPAAAALDVNAIVTESNGSAVLSAVFGYASGVLSHSDVSALTEYWTRSLEVLTDDVRANGGQLTPSDLHPFQVAQADLDRWRHRYPDMSDVWPLSPLQQGLAFHAQLAPVRDVYVSQTVLDLEGVVDGARLRSAAVALVGRYQNLRTAFVTGSGGAAVQLVVDHVEPGWQELDVSDLDIDESSRAVGGVRRRELGTRFRLERPPLLRFALIKTGHDHWQLVVTLHHINVDGWSMPLLLRDLLVLYATHADSTVLPPAPSYRDFLLWVHRQDHDASRAAWAEAFAGCDQPTLLVENHTATGEIDSVTDVVDEAATAALSAVAARFGVTLNTIVQIAWAIVIAQQVDSQDVVFGATVSGRPADLDGVESMVGLCINTVPVRVVIDADEPISALLQRQQAEQARLLEHHYLGLVDVQAAAGPGSLFDTLTVFESYPLDADAIAAAGSIDGMQITGVDGSEATHYPLSLTADPGTQLALRLTFHENAFTRGAVEALSGRLRRVLRAVAEEPDSPTGQLHLLSDAERAELVPMRGPAAVPQATLAQLIASAVDANPAGIAVLWRNRGYSYRDVDEWTDVLARLLADRGARPETFVAVAVPRSLDSVRAVWAVAKTGAAFVPIDPHYPADRIAHMLSDCGAALGITTRDQRPGLPDSVTWVVLEDLPRELFTDPAQPPQHHPSEPRHPAYMIYTSGSTGTPKGVVVTHQGLANLAAERLLRYHMTSTSRFLHNTSPSFDMAVGEQISALSAAATLVISPPDLTPAELSDLIGGHGVTHALITPTMLGMLDPVDLPGLLVLGVGGESVSAELVDRWAPGRQMRNGYGPTEATDIATVSELHAGRPVAIGRPVHGFELLVLDSRLRPVPAGVTGELYLAGPALARGYHGRPALTADRFTANPFGDGGDRMYRTGDLVTTMPSGELRYHGRSDNQVKIRGHRIELGEIDAVLTRHPHVDRAVTIARPGPGGQVVLVSYVVAPAHDGSRTDEISEFAAEFLPRHMLPGVIMATDSIPFTPTGKLDERALPQPDFESGVPHRAPATATEVVVAAAFADSLGIPAVSVHDDFFSIGGNSLTAIGVLGQIRDQLQRPIPLQWFLADPTVLALARRIDTFDPMAADSALDVVLPIRETGTATPLFCIHPILGLSWSYAGLARHLDDNRPVYGLQVPGLHSEEPLADSIDAIAARYLREVRRIAPDGPYHLLGWSLGGVIAHAMAAQLAQAGAEVGSLIILDSSANPVVSTDDTGLRAADVLGALGLDDVGSDHLSHLTTESIADVLAEIEDMPPGLRQPQVQRLIAAAEHHAALLHKHVPGKFDGDLLFFSADADDPGSTAAFDSWAPHVTGLARIHPLPVTHWQMCSPAALRTAGPIIAGHLERGPRSAQIVEAGG</sequence>
<dbReference type="InterPro" id="IPR010060">
    <property type="entry name" value="NRPS_synth"/>
</dbReference>
<accession>A0ABT4MS12</accession>
<dbReference type="PROSITE" id="PS00012">
    <property type="entry name" value="PHOSPHOPANTETHEINE"/>
    <property type="match status" value="3"/>
</dbReference>
<dbReference type="SUPFAM" id="SSF47336">
    <property type="entry name" value="ACP-like"/>
    <property type="match status" value="3"/>
</dbReference>
<dbReference type="InterPro" id="IPR036736">
    <property type="entry name" value="ACP-like_sf"/>
</dbReference>
<organism evidence="8 9">
    <name type="scientific">Gordonia rubripertincta</name>
    <name type="common">Rhodococcus corallinus</name>
    <dbReference type="NCBI Taxonomy" id="36822"/>
    <lineage>
        <taxon>Bacteria</taxon>
        <taxon>Bacillati</taxon>
        <taxon>Actinomycetota</taxon>
        <taxon>Actinomycetes</taxon>
        <taxon>Mycobacteriales</taxon>
        <taxon>Gordoniaceae</taxon>
        <taxon>Gordonia</taxon>
    </lineage>
</organism>
<feature type="domain" description="Carrier" evidence="7">
    <location>
        <begin position="967"/>
        <end position="1042"/>
    </location>
</feature>
<dbReference type="InterPro" id="IPR001031">
    <property type="entry name" value="Thioesterase"/>
</dbReference>
<dbReference type="Gene3D" id="3.40.50.980">
    <property type="match status" value="4"/>
</dbReference>
<dbReference type="PANTHER" id="PTHR45527:SF1">
    <property type="entry name" value="FATTY ACID SYNTHASE"/>
    <property type="match status" value="1"/>
</dbReference>
<feature type="domain" description="Carrier" evidence="7">
    <location>
        <begin position="2018"/>
        <end position="2092"/>
    </location>
</feature>
<gene>
    <name evidence="8" type="ORF">O4213_07305</name>
</gene>
<dbReference type="InterPro" id="IPR029058">
    <property type="entry name" value="AB_hydrolase_fold"/>
</dbReference>
<keyword evidence="9" id="KW-1185">Reference proteome</keyword>
<dbReference type="Gene3D" id="2.30.38.10">
    <property type="entry name" value="Luciferase, Domain 3"/>
    <property type="match status" value="2"/>
</dbReference>
<evidence type="ECO:0000256" key="2">
    <source>
        <dbReference type="ARBA" id="ARBA00022450"/>
    </source>
</evidence>
<evidence type="ECO:0000313" key="9">
    <source>
        <dbReference type="Proteomes" id="UP001067235"/>
    </source>
</evidence>
<keyword evidence="3" id="KW-0597">Phosphoprotein</keyword>
<dbReference type="SMART" id="SM00823">
    <property type="entry name" value="PKS_PP"/>
    <property type="match status" value="3"/>
</dbReference>
<dbReference type="EMBL" id="JAPWIE010000002">
    <property type="protein sequence ID" value="MCZ4549783.1"/>
    <property type="molecule type" value="Genomic_DNA"/>
</dbReference>
<reference evidence="8" key="1">
    <citation type="submission" date="2022-12" db="EMBL/GenBank/DDBJ databases">
        <authorList>
            <person name="Krivoruchko A.V."/>
            <person name="Elkin A."/>
        </authorList>
    </citation>
    <scope>NUCLEOTIDE SEQUENCE</scope>
    <source>
        <strain evidence="8">IEGM 1388</strain>
    </source>
</reference>
<feature type="domain" description="Carrier" evidence="7">
    <location>
        <begin position="3536"/>
        <end position="3611"/>
    </location>
</feature>
<dbReference type="Gene3D" id="3.40.50.1820">
    <property type="entry name" value="alpha/beta hydrolase"/>
    <property type="match status" value="1"/>
</dbReference>
<keyword evidence="4" id="KW-0677">Repeat</keyword>
<dbReference type="NCBIfam" id="TIGR01720">
    <property type="entry name" value="NRPS-para261"/>
    <property type="match status" value="1"/>
</dbReference>
<dbReference type="Pfam" id="PF00668">
    <property type="entry name" value="Condensation"/>
    <property type="match status" value="4"/>
</dbReference>
<dbReference type="InterPro" id="IPR020845">
    <property type="entry name" value="AMP-binding_CS"/>
</dbReference>
<dbReference type="SMART" id="SM00824">
    <property type="entry name" value="PKS_TE"/>
    <property type="match status" value="1"/>
</dbReference>
<dbReference type="CDD" id="cd05930">
    <property type="entry name" value="A_NRPS"/>
    <property type="match status" value="2"/>
</dbReference>
<dbReference type="Pfam" id="PF00975">
    <property type="entry name" value="Thioesterase"/>
    <property type="match status" value="1"/>
</dbReference>
<dbReference type="Gene3D" id="3.30.559.30">
    <property type="entry name" value="Nonribosomal peptide synthetase, condensation domain"/>
    <property type="match status" value="4"/>
</dbReference>
<dbReference type="NCBIfam" id="NF003417">
    <property type="entry name" value="PRK04813.1"/>
    <property type="match status" value="3"/>
</dbReference>
<dbReference type="InterPro" id="IPR045851">
    <property type="entry name" value="AMP-bd_C_sf"/>
</dbReference>
<dbReference type="InterPro" id="IPR001242">
    <property type="entry name" value="Condensation_dom"/>
</dbReference>
<proteinExistence type="predicted"/>
<protein>
    <submittedName>
        <fullName evidence="8">Amino acid adenylation domain-containing protein</fullName>
    </submittedName>
</protein>
<dbReference type="SUPFAM" id="SSF52777">
    <property type="entry name" value="CoA-dependent acyltransferases"/>
    <property type="match status" value="8"/>
</dbReference>
<dbReference type="Gene3D" id="3.40.50.12780">
    <property type="entry name" value="N-terminal domain of ligase-like"/>
    <property type="match status" value="1"/>
</dbReference>
<comment type="caution">
    <text evidence="8">The sequence shown here is derived from an EMBL/GenBank/DDBJ whole genome shotgun (WGS) entry which is preliminary data.</text>
</comment>
<name>A0ABT4MS12_GORRU</name>
<evidence type="ECO:0000256" key="3">
    <source>
        <dbReference type="ARBA" id="ARBA00022553"/>
    </source>
</evidence>
<dbReference type="NCBIfam" id="TIGR01733">
    <property type="entry name" value="AA-adenyl-dom"/>
    <property type="match status" value="3"/>
</dbReference>
<keyword evidence="5" id="KW-0045">Antibiotic biosynthesis</keyword>
<dbReference type="InterPro" id="IPR000873">
    <property type="entry name" value="AMP-dep_synth/lig_dom"/>
</dbReference>
<evidence type="ECO:0000313" key="8">
    <source>
        <dbReference type="EMBL" id="MCZ4549783.1"/>
    </source>
</evidence>
<dbReference type="InterPro" id="IPR023213">
    <property type="entry name" value="CAT-like_dom_sf"/>
</dbReference>
<dbReference type="InterPro" id="IPR042099">
    <property type="entry name" value="ANL_N_sf"/>
</dbReference>
<dbReference type="InterPro" id="IPR010071">
    <property type="entry name" value="AA_adenyl_dom"/>
</dbReference>
<dbReference type="InterPro" id="IPR009081">
    <property type="entry name" value="PP-bd_ACP"/>
</dbReference>
<dbReference type="SUPFAM" id="SSF53474">
    <property type="entry name" value="alpha/beta-Hydrolases"/>
    <property type="match status" value="1"/>
</dbReference>
<dbReference type="RefSeq" id="WP_301570311.1">
    <property type="nucleotide sequence ID" value="NZ_JAPWIE010000002.1"/>
</dbReference>